<comment type="caution">
    <text evidence="3">The sequence shown here is derived from an EMBL/GenBank/DDBJ whole genome shotgun (WGS) entry which is preliminary data.</text>
</comment>
<gene>
    <name evidence="3" type="ORF">JZ00_01655</name>
</gene>
<evidence type="ECO:0000256" key="2">
    <source>
        <dbReference type="ARBA" id="ARBA00022475"/>
    </source>
</evidence>
<sequence>MADPQLYNERFIVESWLEYLRQQMRVTQADHAQECLIERFRRENLQTRRLIYQPLEKYSVSSVRLIPR</sequence>
<dbReference type="RefSeq" id="WP_039588612.1">
    <property type="nucleotide sequence ID" value="NZ_JQGJ02000002.1"/>
</dbReference>
<protein>
    <submittedName>
        <fullName evidence="3">Uncharacterized protein</fullName>
    </submittedName>
</protein>
<accession>A0A0B1ZB61</accession>
<evidence type="ECO:0000313" key="4">
    <source>
        <dbReference type="Proteomes" id="UP000030949"/>
    </source>
</evidence>
<dbReference type="AlphaFoldDB" id="A0A0B1ZB61"/>
<name>A0A0B1ZB61_9PSED</name>
<dbReference type="Proteomes" id="UP000030949">
    <property type="component" value="Unassembled WGS sequence"/>
</dbReference>
<keyword evidence="2" id="KW-1003">Cell membrane</keyword>
<dbReference type="EMBL" id="JQGJ01000001">
    <property type="protein sequence ID" value="KHK66568.1"/>
    <property type="molecule type" value="Genomic_DNA"/>
</dbReference>
<dbReference type="InterPro" id="IPR010290">
    <property type="entry name" value="TM_effector"/>
</dbReference>
<evidence type="ECO:0000256" key="1">
    <source>
        <dbReference type="ARBA" id="ARBA00022448"/>
    </source>
</evidence>
<dbReference type="Pfam" id="PF05977">
    <property type="entry name" value="MFS_3"/>
    <property type="match status" value="1"/>
</dbReference>
<keyword evidence="2" id="KW-0472">Membrane</keyword>
<reference evidence="4" key="1">
    <citation type="submission" date="2015-03" db="EMBL/GenBank/DDBJ databases">
        <title>Pseudomonas frederiksbergensis hydrocarbon degrader.</title>
        <authorList>
            <person name="Brown L.M."/>
            <person name="Ruiz O.N."/>
            <person name="Mueller S."/>
            <person name="Gunasekera T.S."/>
        </authorList>
    </citation>
    <scope>NUCLEOTIDE SEQUENCE [LARGE SCALE GENOMIC DNA]</scope>
    <source>
        <strain evidence="4">SI8</strain>
    </source>
</reference>
<proteinExistence type="predicted"/>
<keyword evidence="1" id="KW-0813">Transport</keyword>
<organism evidence="3 4">
    <name type="scientific">Pseudomonas frederiksbergensis</name>
    <dbReference type="NCBI Taxonomy" id="104087"/>
    <lineage>
        <taxon>Bacteria</taxon>
        <taxon>Pseudomonadati</taxon>
        <taxon>Pseudomonadota</taxon>
        <taxon>Gammaproteobacteria</taxon>
        <taxon>Pseudomonadales</taxon>
        <taxon>Pseudomonadaceae</taxon>
        <taxon>Pseudomonas</taxon>
    </lineage>
</organism>
<evidence type="ECO:0000313" key="3">
    <source>
        <dbReference type="EMBL" id="KHK66568.1"/>
    </source>
</evidence>